<evidence type="ECO:0000313" key="3">
    <source>
        <dbReference type="EMBL" id="AEE16248.1"/>
    </source>
</evidence>
<dbReference type="PANTHER" id="PTHR10277">
    <property type="entry name" value="HOMOCITRATE SYNTHASE-RELATED"/>
    <property type="match status" value="1"/>
</dbReference>
<sequence>MNDLFLMDCTLRDGGYVNDWKFGAGSIKSIFSRLDKANMDMIEVGFIDDRRPYDPDRSIYPDTKSIDPVFKNMQKPHALVCAMIDFGTCNIENISPASESVIDGIRIIFKKHRQDEALAFIRQVKEKGYKIFINPVSVTSFSDEELISLITKINEIDPYAVTIVDTYGLMHSREVLHYCNVMDTYLNKGIILGYHAHNNFQLAYSNVIAVVDNIKNRPLAVDGTLFGIGKSAGNACTELIAMYLNEFYRKNYDINQIQEAIDIDITKEFKKQEWGYRPLFYISALHDCHPDYVTQFLDKKTLSVKQINELLKRIPQEKKLLYDKNLAETLYEEYQNREFDDRKILAELKKIFADSPILLLGPGKSIVSEKAKIDDYIQKKQPILISVNFLNDEFPIDYVFMGNAKRYSQFFSRIYIENSKVKLICTSNITETKEKIDYKVAYAPLVTDVDCIHDNPLVLLLNLLIKLDIKNVAIAGFDGYIPDNSKNYYSDYTFFLFCQENVLLRNEAIKNFIRSKKDKISLFSITESLYTEGT</sequence>
<name>F4LIS3_TREBD</name>
<dbReference type="Proteomes" id="UP000006546">
    <property type="component" value="Chromosome"/>
</dbReference>
<evidence type="ECO:0000256" key="1">
    <source>
        <dbReference type="ARBA" id="ARBA00023211"/>
    </source>
</evidence>
<dbReference type="Gene3D" id="3.20.20.70">
    <property type="entry name" value="Aldolase class I"/>
    <property type="match status" value="1"/>
</dbReference>
<dbReference type="RefSeq" id="WP_013757967.1">
    <property type="nucleotide sequence ID" value="NC_015500.1"/>
</dbReference>
<dbReference type="EMBL" id="CP002696">
    <property type="protein sequence ID" value="AEE16248.1"/>
    <property type="molecule type" value="Genomic_DNA"/>
</dbReference>
<gene>
    <name evidence="3" type="ordered locus">Trebr_0812</name>
</gene>
<dbReference type="eggNOG" id="COG0119">
    <property type="taxonomic scope" value="Bacteria"/>
</dbReference>
<keyword evidence="3" id="KW-0670">Pyruvate</keyword>
<keyword evidence="4" id="KW-1185">Reference proteome</keyword>
<dbReference type="PANTHER" id="PTHR10277:SF9">
    <property type="entry name" value="2-ISOPROPYLMALATE SYNTHASE 1, CHLOROPLASTIC-RELATED"/>
    <property type="match status" value="1"/>
</dbReference>
<evidence type="ECO:0000259" key="2">
    <source>
        <dbReference type="Pfam" id="PF00682"/>
    </source>
</evidence>
<feature type="domain" description="Pyruvate carboxyltransferase" evidence="2">
    <location>
        <begin position="6"/>
        <end position="259"/>
    </location>
</feature>
<dbReference type="OrthoDB" id="9804858at2"/>
<dbReference type="InterPro" id="IPR000891">
    <property type="entry name" value="PYR_CT"/>
</dbReference>
<dbReference type="CDD" id="cd07944">
    <property type="entry name" value="DRE_TIM_HOA_like"/>
    <property type="match status" value="1"/>
</dbReference>
<protein>
    <submittedName>
        <fullName evidence="3">Pyruvate carboxyltransferase</fullName>
    </submittedName>
</protein>
<dbReference type="AlphaFoldDB" id="F4LIS3"/>
<dbReference type="KEGG" id="tbe:Trebr_0812"/>
<dbReference type="GO" id="GO:0009098">
    <property type="term" value="P:L-leucine biosynthetic process"/>
    <property type="evidence" value="ECO:0007669"/>
    <property type="project" value="TreeGrafter"/>
</dbReference>
<dbReference type="STRING" id="906968.Trebr_0812"/>
<evidence type="ECO:0000313" key="4">
    <source>
        <dbReference type="Proteomes" id="UP000006546"/>
    </source>
</evidence>
<proteinExistence type="predicted"/>
<dbReference type="Pfam" id="PF00682">
    <property type="entry name" value="HMGL-like"/>
    <property type="match status" value="1"/>
</dbReference>
<dbReference type="HOGENOM" id="CLU_037512_0_0_12"/>
<keyword evidence="1" id="KW-0464">Manganese</keyword>
<reference evidence="4" key="1">
    <citation type="submission" date="2011-04" db="EMBL/GenBank/DDBJ databases">
        <title>The complete genome of Treponema brennaborense DSM 12168.</title>
        <authorList>
            <person name="Lucas S."/>
            <person name="Han J."/>
            <person name="Lapidus A."/>
            <person name="Bruce D."/>
            <person name="Goodwin L."/>
            <person name="Pitluck S."/>
            <person name="Peters L."/>
            <person name="Kyrpides N."/>
            <person name="Mavromatis K."/>
            <person name="Ivanova N."/>
            <person name="Mikhailova N."/>
            <person name="Pagani I."/>
            <person name="Teshima H."/>
            <person name="Detter J.C."/>
            <person name="Tapia R."/>
            <person name="Han C."/>
            <person name="Land M."/>
            <person name="Hauser L."/>
            <person name="Markowitz V."/>
            <person name="Cheng J.-F."/>
            <person name="Hugenholtz P."/>
            <person name="Woyke T."/>
            <person name="Wu D."/>
            <person name="Gronow S."/>
            <person name="Wellnitz S."/>
            <person name="Brambilla E."/>
            <person name="Klenk H.-P."/>
            <person name="Eisen J.A."/>
        </authorList>
    </citation>
    <scope>NUCLEOTIDE SEQUENCE [LARGE SCALE GENOMIC DNA]</scope>
    <source>
        <strain evidence="4">DSM 12168 / CIP 105900 / DD5/3</strain>
    </source>
</reference>
<dbReference type="InterPro" id="IPR013785">
    <property type="entry name" value="Aldolase_TIM"/>
</dbReference>
<dbReference type="SUPFAM" id="SSF51569">
    <property type="entry name" value="Aldolase"/>
    <property type="match status" value="1"/>
</dbReference>
<dbReference type="GO" id="GO:0003852">
    <property type="term" value="F:2-isopropylmalate synthase activity"/>
    <property type="evidence" value="ECO:0007669"/>
    <property type="project" value="TreeGrafter"/>
</dbReference>
<dbReference type="InterPro" id="IPR050073">
    <property type="entry name" value="2-IPM_HCS-like"/>
</dbReference>
<organism evidence="3 4">
    <name type="scientific">Treponema brennaborense (strain DSM 12168 / CIP 105900 / DD5/3)</name>
    <dbReference type="NCBI Taxonomy" id="906968"/>
    <lineage>
        <taxon>Bacteria</taxon>
        <taxon>Pseudomonadati</taxon>
        <taxon>Spirochaetota</taxon>
        <taxon>Spirochaetia</taxon>
        <taxon>Spirochaetales</taxon>
        <taxon>Treponemataceae</taxon>
        <taxon>Treponema</taxon>
    </lineage>
</organism>
<accession>F4LIS3</accession>